<reference evidence="2 3" key="1">
    <citation type="submission" date="2023-12" db="EMBL/GenBank/DDBJ databases">
        <title>A high-quality genome assembly for Dillenia turbinata (Dilleniales).</title>
        <authorList>
            <person name="Chanderbali A."/>
        </authorList>
    </citation>
    <scope>NUCLEOTIDE SEQUENCE [LARGE SCALE GENOMIC DNA]</scope>
    <source>
        <strain evidence="2">LSX21</strain>
        <tissue evidence="2">Leaf</tissue>
    </source>
</reference>
<feature type="region of interest" description="Disordered" evidence="1">
    <location>
        <begin position="86"/>
        <end position="109"/>
    </location>
</feature>
<evidence type="ECO:0000313" key="3">
    <source>
        <dbReference type="Proteomes" id="UP001370490"/>
    </source>
</evidence>
<accession>A0AAN8ZER5</accession>
<feature type="compositionally biased region" description="Basic residues" evidence="1">
    <location>
        <begin position="26"/>
        <end position="35"/>
    </location>
</feature>
<organism evidence="2 3">
    <name type="scientific">Dillenia turbinata</name>
    <dbReference type="NCBI Taxonomy" id="194707"/>
    <lineage>
        <taxon>Eukaryota</taxon>
        <taxon>Viridiplantae</taxon>
        <taxon>Streptophyta</taxon>
        <taxon>Embryophyta</taxon>
        <taxon>Tracheophyta</taxon>
        <taxon>Spermatophyta</taxon>
        <taxon>Magnoliopsida</taxon>
        <taxon>eudicotyledons</taxon>
        <taxon>Gunneridae</taxon>
        <taxon>Pentapetalae</taxon>
        <taxon>Dilleniales</taxon>
        <taxon>Dilleniaceae</taxon>
        <taxon>Dillenia</taxon>
    </lineage>
</organism>
<name>A0AAN8ZER5_9MAGN</name>
<evidence type="ECO:0008006" key="4">
    <source>
        <dbReference type="Google" id="ProtNLM"/>
    </source>
</evidence>
<comment type="caution">
    <text evidence="2">The sequence shown here is derived from an EMBL/GenBank/DDBJ whole genome shotgun (WGS) entry which is preliminary data.</text>
</comment>
<dbReference type="EMBL" id="JBAMMX010000008">
    <property type="protein sequence ID" value="KAK6935386.1"/>
    <property type="molecule type" value="Genomic_DNA"/>
</dbReference>
<dbReference type="Pfam" id="PF12043">
    <property type="entry name" value="DUF3527"/>
    <property type="match status" value="1"/>
</dbReference>
<dbReference type="PANTHER" id="PTHR31390:SF0">
    <property type="entry name" value="DOMAIN PROTEIN, PUTATIVE (DUF3527)-RELATED"/>
    <property type="match status" value="1"/>
</dbReference>
<feature type="region of interest" description="Disordered" evidence="1">
    <location>
        <begin position="22"/>
        <end position="53"/>
    </location>
</feature>
<sequence length="739" mass="82115">MGIDMELEFDKYCEVVATPKFDSPSHRHSYRRNSKRQSTSKSQLSSIGEDSPEISFNHFRSTSCKTLSPRPSGLDDNVELKRGSMYQSSDTMRKMKKMGSSEGRSKIELSHRSSTFSSFNIIESLCDSDEENPKGYEKKLPVTSINSNSDCSEGFLDLSFSHVRVAAKNTTSRSVNGFVKANNNEDTVKTLDFQCDQVIGPQNDGNGLLDKDAVVTLNKSLSAKLRIPHSPTGSPSNLSTDNPRVRFSPIRKMLDPLMKSKSMRSSSLSVTEPRDVQRTELGGMGRKRRLRKSLLNDFANTAQKVEPITQTVKTDDDCSVLASSPAQLHGCLKLEDNQGVPFFEFSVNSPEDIFVAKTWKADSPFQWVYTFHSIRNRKKYTAGGRCSKDCHKESPMVGQMQVSCYLCSELRDGVFENSMVTEFVLYDIAHSRKCGLKQESTNASTELINPRKCNNSVSVEEALDVNGTSDVVKLKNQAKKGSGTNIGRNCSSFPYPWVPADLQANLEIAAVVIQVPLEKREGLKYKTDDQIGDKVHQNKVNVSTVEKKKEDFSTSMTSTRLKVVTPMGTHGLPSTESRGPSTLLDRWRLGGGCDCGGWDMACPLIVFDNPEIRSIEDQLMEKKQPLQLFVQGAKENVAALTVTVVEEGHYAVDFHAQLSTLQAFSICVAMLYSKVASNSAEQKKNKQLLPCDSLEMLFQEEMKFIVGAVTEEKRKLAPTGKEMPPPFILNPPFSPIARV</sequence>
<dbReference type="InterPro" id="IPR021916">
    <property type="entry name" value="DUF3527"/>
</dbReference>
<protein>
    <recommendedName>
        <fullName evidence="4">Bromo-adjacent domain-containing protein</fullName>
    </recommendedName>
</protein>
<dbReference type="Proteomes" id="UP001370490">
    <property type="component" value="Unassembled WGS sequence"/>
</dbReference>
<dbReference type="PANTHER" id="PTHR31390">
    <property type="entry name" value="EXPRESSED PROTEIN"/>
    <property type="match status" value="1"/>
</dbReference>
<evidence type="ECO:0000313" key="2">
    <source>
        <dbReference type="EMBL" id="KAK6935386.1"/>
    </source>
</evidence>
<keyword evidence="3" id="KW-1185">Reference proteome</keyword>
<gene>
    <name evidence="2" type="ORF">RJ641_035541</name>
</gene>
<feature type="compositionally biased region" description="Polar residues" evidence="1">
    <location>
        <begin position="36"/>
        <end position="48"/>
    </location>
</feature>
<evidence type="ECO:0000256" key="1">
    <source>
        <dbReference type="SAM" id="MobiDB-lite"/>
    </source>
</evidence>
<dbReference type="AlphaFoldDB" id="A0AAN8ZER5"/>
<proteinExistence type="predicted"/>